<dbReference type="InterPro" id="IPR020846">
    <property type="entry name" value="MFS_dom"/>
</dbReference>
<dbReference type="GO" id="GO:0005886">
    <property type="term" value="C:plasma membrane"/>
    <property type="evidence" value="ECO:0007669"/>
    <property type="project" value="TreeGrafter"/>
</dbReference>
<evidence type="ECO:0000313" key="8">
    <source>
        <dbReference type="Proteomes" id="UP000053095"/>
    </source>
</evidence>
<feature type="transmembrane region" description="Helical" evidence="5">
    <location>
        <begin position="283"/>
        <end position="303"/>
    </location>
</feature>
<keyword evidence="8" id="KW-1185">Reference proteome</keyword>
<dbReference type="Proteomes" id="UP000053095">
    <property type="component" value="Unassembled WGS sequence"/>
</dbReference>
<evidence type="ECO:0000259" key="6">
    <source>
        <dbReference type="PROSITE" id="PS50850"/>
    </source>
</evidence>
<evidence type="ECO:0000313" key="7">
    <source>
        <dbReference type="EMBL" id="GAM37032.1"/>
    </source>
</evidence>
<dbReference type="EMBL" id="DF933818">
    <property type="protein sequence ID" value="GAM37032.1"/>
    <property type="molecule type" value="Genomic_DNA"/>
</dbReference>
<gene>
    <name evidence="7" type="ORF">TCE0_022r06600</name>
</gene>
<comment type="subcellular location">
    <subcellularLocation>
        <location evidence="1">Membrane</location>
        <topology evidence="1">Multi-pass membrane protein</topology>
    </subcellularLocation>
</comment>
<dbReference type="InterPro" id="IPR036259">
    <property type="entry name" value="MFS_trans_sf"/>
</dbReference>
<accession>A0A6V8H800</accession>
<dbReference type="InterPro" id="IPR011701">
    <property type="entry name" value="MFS"/>
</dbReference>
<dbReference type="AlphaFoldDB" id="A0A6V8H800"/>
<organism evidence="7 8">
    <name type="scientific">Talaromyces pinophilus</name>
    <name type="common">Penicillium pinophilum</name>
    <dbReference type="NCBI Taxonomy" id="128442"/>
    <lineage>
        <taxon>Eukaryota</taxon>
        <taxon>Fungi</taxon>
        <taxon>Dikarya</taxon>
        <taxon>Ascomycota</taxon>
        <taxon>Pezizomycotina</taxon>
        <taxon>Eurotiomycetes</taxon>
        <taxon>Eurotiomycetidae</taxon>
        <taxon>Eurotiales</taxon>
        <taxon>Trichocomaceae</taxon>
        <taxon>Talaromyces</taxon>
        <taxon>Talaromyces sect. Talaromyces</taxon>
    </lineage>
</organism>
<feature type="transmembrane region" description="Helical" evidence="5">
    <location>
        <begin position="211"/>
        <end position="233"/>
    </location>
</feature>
<evidence type="ECO:0000256" key="1">
    <source>
        <dbReference type="ARBA" id="ARBA00004141"/>
    </source>
</evidence>
<name>A0A6V8H800_TALPI</name>
<feature type="transmembrane region" description="Helical" evidence="5">
    <location>
        <begin position="88"/>
        <end position="111"/>
    </location>
</feature>
<dbReference type="PRINTS" id="PR01036">
    <property type="entry name" value="TCRTETB"/>
</dbReference>
<feature type="transmembrane region" description="Helical" evidence="5">
    <location>
        <begin position="57"/>
        <end position="76"/>
    </location>
</feature>
<comment type="caution">
    <text evidence="7">The sequence shown here is derived from an EMBL/GenBank/DDBJ whole genome shotgun (WGS) entry which is preliminary data.</text>
</comment>
<feature type="transmembrane region" description="Helical" evidence="5">
    <location>
        <begin position="470"/>
        <end position="488"/>
    </location>
</feature>
<feature type="transmembrane region" description="Helical" evidence="5">
    <location>
        <begin position="176"/>
        <end position="199"/>
    </location>
</feature>
<dbReference type="PANTHER" id="PTHR23501">
    <property type="entry name" value="MAJOR FACILITATOR SUPERFAMILY"/>
    <property type="match status" value="1"/>
</dbReference>
<dbReference type="PROSITE" id="PS50850">
    <property type="entry name" value="MFS"/>
    <property type="match status" value="1"/>
</dbReference>
<reference evidence="8" key="1">
    <citation type="journal article" date="2015" name="Genome Announc.">
        <title>Draft genome sequence of Talaromyces cellulolyticus strain Y-94, a source of lignocellulosic biomass-degrading enzymes.</title>
        <authorList>
            <person name="Fujii T."/>
            <person name="Koike H."/>
            <person name="Sawayama S."/>
            <person name="Yano S."/>
            <person name="Inoue H."/>
        </authorList>
    </citation>
    <scope>NUCLEOTIDE SEQUENCE [LARGE SCALE GENOMIC DNA]</scope>
    <source>
        <strain evidence="8">Y-94</strain>
    </source>
</reference>
<dbReference type="GO" id="GO:0022857">
    <property type="term" value="F:transmembrane transporter activity"/>
    <property type="evidence" value="ECO:0007669"/>
    <property type="project" value="InterPro"/>
</dbReference>
<feature type="transmembrane region" description="Helical" evidence="5">
    <location>
        <begin position="354"/>
        <end position="372"/>
    </location>
</feature>
<evidence type="ECO:0000256" key="3">
    <source>
        <dbReference type="ARBA" id="ARBA00022989"/>
    </source>
</evidence>
<feature type="transmembrane region" description="Helical" evidence="5">
    <location>
        <begin position="145"/>
        <end position="164"/>
    </location>
</feature>
<feature type="domain" description="Major facilitator superfamily (MFS) profile" evidence="6">
    <location>
        <begin position="23"/>
        <end position="492"/>
    </location>
</feature>
<dbReference type="SUPFAM" id="SSF103473">
    <property type="entry name" value="MFS general substrate transporter"/>
    <property type="match status" value="1"/>
</dbReference>
<evidence type="ECO:0000256" key="4">
    <source>
        <dbReference type="ARBA" id="ARBA00023136"/>
    </source>
</evidence>
<keyword evidence="4 5" id="KW-0472">Membrane</keyword>
<proteinExistence type="predicted"/>
<dbReference type="Pfam" id="PF07690">
    <property type="entry name" value="MFS_1"/>
    <property type="match status" value="1"/>
</dbReference>
<keyword evidence="2 5" id="KW-0812">Transmembrane</keyword>
<evidence type="ECO:0000256" key="5">
    <source>
        <dbReference type="SAM" id="Phobius"/>
    </source>
</evidence>
<feature type="transmembrane region" description="Helical" evidence="5">
    <location>
        <begin position="392"/>
        <end position="410"/>
    </location>
</feature>
<keyword evidence="3 5" id="KW-1133">Transmembrane helix</keyword>
<evidence type="ECO:0000256" key="2">
    <source>
        <dbReference type="ARBA" id="ARBA00022692"/>
    </source>
</evidence>
<dbReference type="PANTHER" id="PTHR23501:SF158">
    <property type="entry name" value="TRANSPORTER, PUTATIVE (AFU_ORTHOLOGUE AFUA_5G14490)-RELATED"/>
    <property type="match status" value="1"/>
</dbReference>
<feature type="transmembrane region" description="Helical" evidence="5">
    <location>
        <begin position="323"/>
        <end position="342"/>
    </location>
</feature>
<feature type="transmembrane region" description="Helical" evidence="5">
    <location>
        <begin position="20"/>
        <end position="45"/>
    </location>
</feature>
<sequence length="510" mass="54653">MAMEALVLEQGPPQRSRLRVFTLVSVLYAALFISAVNTTIVTTALPTIAKHFQSTSGYTWVGAAYVLADTASGPVWTNFSDIWGRKVVFLIAVALFIVSSFVCGFSTSMGMLISGRALQGAAAGAIMLLVNIVISDMFDLRRRALYLGICDVIWAISGAIGPVVGGAFAEYAGWRWIWYTNIPIAAVTFIVVCLFMDVHNPRTPIWRGLKAVDWLGSASLLAVTLMTLMGLNIGGEYTDWKSAKVIVLIIVGIALSGVFFFVEAKVARYPVMPVQVFKNRSNAAAIAIGAFHAFAMMGPEYYLPLYFQSAKLAQPLQSGLLGLPFVFLEGAVLMTLGFGLLIDLKSSTDVAKIMIYQIIGALGSGLLIQPPLVAIQANVSQQETATATSTLTFMRGLAQAVSIVIGGVVFQSSMNLKQTDLVNAGLSPDMVATFSGQDAQVNVDQLRSIADITQRQVVQASYAWSLGNAWILYAGIAGLTIIASYFVGTHALSTEHVETRTGLDAKESGK</sequence>
<feature type="transmembrane region" description="Helical" evidence="5">
    <location>
        <begin position="245"/>
        <end position="262"/>
    </location>
</feature>
<dbReference type="Gene3D" id="1.20.1250.20">
    <property type="entry name" value="MFS general substrate transporter like domains"/>
    <property type="match status" value="2"/>
</dbReference>
<protein>
    <recommendedName>
        <fullName evidence="6">Major facilitator superfamily (MFS) profile domain-containing protein</fullName>
    </recommendedName>
</protein>
<feature type="transmembrane region" description="Helical" evidence="5">
    <location>
        <begin position="117"/>
        <end position="138"/>
    </location>
</feature>